<proteinExistence type="predicted"/>
<organism evidence="1">
    <name type="scientific">freshwater metagenome</name>
    <dbReference type="NCBI Taxonomy" id="449393"/>
    <lineage>
        <taxon>unclassified sequences</taxon>
        <taxon>metagenomes</taxon>
        <taxon>ecological metagenomes</taxon>
    </lineage>
</organism>
<evidence type="ECO:0000313" key="1">
    <source>
        <dbReference type="EMBL" id="CAB4344723.1"/>
    </source>
</evidence>
<dbReference type="EMBL" id="CAESAJ010000205">
    <property type="protein sequence ID" value="CAB4344723.1"/>
    <property type="molecule type" value="Genomic_DNA"/>
</dbReference>
<reference evidence="1" key="1">
    <citation type="submission" date="2020-05" db="EMBL/GenBank/DDBJ databases">
        <authorList>
            <person name="Chiriac C."/>
            <person name="Salcher M."/>
            <person name="Ghai R."/>
            <person name="Kavagutti S V."/>
        </authorList>
    </citation>
    <scope>NUCLEOTIDE SEQUENCE</scope>
</reference>
<sequence>MEEKSCPELPHFHIVYEQVGSFKRPTRTVVAATAEDALATFLPTLPESWRGGVSVFDDSNVHEDEMPLLHHYVTSPGPRGSRFVSTSAAGITILYNPKSE</sequence>
<gene>
    <name evidence="1" type="ORF">UFOPK3770_01326</name>
</gene>
<name>A0A6J5ZZA9_9ZZZZ</name>
<protein>
    <submittedName>
        <fullName evidence="1">Unannotated protein</fullName>
    </submittedName>
</protein>
<accession>A0A6J5ZZA9</accession>
<dbReference type="AlphaFoldDB" id="A0A6J5ZZA9"/>